<dbReference type="Pfam" id="PF00294">
    <property type="entry name" value="PfkB"/>
    <property type="match status" value="1"/>
</dbReference>
<reference evidence="4" key="1">
    <citation type="submission" date="2015-09" db="EMBL/GenBank/DDBJ databases">
        <authorList>
            <consortium name="Pathogen Informatics"/>
        </authorList>
    </citation>
    <scope>NUCLEOTIDE SEQUENCE</scope>
    <source>
        <strain evidence="4">2789STDY5834896</strain>
    </source>
</reference>
<dbReference type="PANTHER" id="PTHR10584">
    <property type="entry name" value="SUGAR KINASE"/>
    <property type="match status" value="1"/>
</dbReference>
<dbReference type="AlphaFoldDB" id="A0A1C6HCS7"/>
<accession>A0A1C6HCS7</accession>
<evidence type="ECO:0000259" key="3">
    <source>
        <dbReference type="Pfam" id="PF00294"/>
    </source>
</evidence>
<dbReference type="PANTHER" id="PTHR10584:SF167">
    <property type="entry name" value="PFKB DOMAIN PROTEIN"/>
    <property type="match status" value="1"/>
</dbReference>
<sequence>MAKQHDVLFYTFPCVDLIVPMQARFPVEKSTTTKILTIGNEPGGPGNTLIASGRIGLDIVPIGAIGDDYYGQFLQSAYRSEGIDLSLLEVVPGMETPKALVLIDQDGQHSFISMLEGTPVDSAVFEAPMQSAKAIYLSGYMLAEPCFLKSTLDFYQQARDRGLEIFFDPGPVIAKVDPAIMDQVLAGVTVYVGNDTETGDITGIKDDVEAATAALCVRCPGLIVNKAGGRGCYIQRAGEEGRWYPGFNVPLVDTTAAGDSFIAGLMYGYLYGLGERATATLANAMGAAKVRKHGSGTQVPTFDEIVSVLQQGGYSLPDSVHTQRSFATFTL</sequence>
<organism evidence="4">
    <name type="scientific">uncultured Anaerotruncus sp</name>
    <dbReference type="NCBI Taxonomy" id="905011"/>
    <lineage>
        <taxon>Bacteria</taxon>
        <taxon>Bacillati</taxon>
        <taxon>Bacillota</taxon>
        <taxon>Clostridia</taxon>
        <taxon>Eubacteriales</taxon>
        <taxon>Oscillospiraceae</taxon>
        <taxon>Anaerotruncus</taxon>
        <taxon>environmental samples</taxon>
    </lineage>
</organism>
<dbReference type="EC" id="2.7.1.15" evidence="4"/>
<dbReference type="Gene3D" id="3.40.1190.20">
    <property type="match status" value="1"/>
</dbReference>
<keyword evidence="1 4" id="KW-0808">Transferase</keyword>
<evidence type="ECO:0000256" key="1">
    <source>
        <dbReference type="ARBA" id="ARBA00022679"/>
    </source>
</evidence>
<keyword evidence="2 4" id="KW-0418">Kinase</keyword>
<dbReference type="SUPFAM" id="SSF53613">
    <property type="entry name" value="Ribokinase-like"/>
    <property type="match status" value="1"/>
</dbReference>
<evidence type="ECO:0000313" key="4">
    <source>
        <dbReference type="EMBL" id="SCJ55198.1"/>
    </source>
</evidence>
<dbReference type="InterPro" id="IPR002173">
    <property type="entry name" value="Carboh/pur_kinase_PfkB_CS"/>
</dbReference>
<feature type="domain" description="Carbohydrate kinase PfkB" evidence="3">
    <location>
        <begin position="13"/>
        <end position="301"/>
    </location>
</feature>
<proteinExistence type="predicted"/>
<name>A0A1C6HCS7_9FIRM</name>
<dbReference type="EMBL" id="FMHG01000001">
    <property type="protein sequence ID" value="SCJ55198.1"/>
    <property type="molecule type" value="Genomic_DNA"/>
</dbReference>
<dbReference type="GO" id="GO:0004747">
    <property type="term" value="F:ribokinase activity"/>
    <property type="evidence" value="ECO:0007669"/>
    <property type="project" value="UniProtKB-EC"/>
</dbReference>
<protein>
    <submittedName>
        <fullName evidence="4">Ribokinase</fullName>
        <ecNumber evidence="4">2.7.1.15</ecNumber>
    </submittedName>
</protein>
<gene>
    <name evidence="4" type="primary">rbsK_1</name>
    <name evidence="4" type="ORF">SAMEA3545359_00783</name>
</gene>
<dbReference type="PROSITE" id="PS00584">
    <property type="entry name" value="PFKB_KINASES_2"/>
    <property type="match status" value="1"/>
</dbReference>
<dbReference type="InterPro" id="IPR011611">
    <property type="entry name" value="PfkB_dom"/>
</dbReference>
<evidence type="ECO:0000256" key="2">
    <source>
        <dbReference type="ARBA" id="ARBA00022777"/>
    </source>
</evidence>
<dbReference type="InterPro" id="IPR029056">
    <property type="entry name" value="Ribokinase-like"/>
</dbReference>